<dbReference type="STRING" id="105231.A0A1Y1IEH4"/>
<protein>
    <recommendedName>
        <fullName evidence="3 9">Carbonic anhydrase</fullName>
        <ecNumber evidence="3 9">4.2.1.1</ecNumber>
    </recommendedName>
    <alternativeName>
        <fullName evidence="9">Carbonate dehydratase</fullName>
    </alternativeName>
</protein>
<dbReference type="InterPro" id="IPR036874">
    <property type="entry name" value="Carbonic_anhydrase_sf"/>
</dbReference>
<dbReference type="SMART" id="SM00947">
    <property type="entry name" value="Pro_CA"/>
    <property type="match status" value="1"/>
</dbReference>
<evidence type="ECO:0000256" key="2">
    <source>
        <dbReference type="ARBA" id="ARBA00006217"/>
    </source>
</evidence>
<feature type="compositionally biased region" description="Basic and acidic residues" evidence="10">
    <location>
        <begin position="102"/>
        <end position="111"/>
    </location>
</feature>
<dbReference type="PANTHER" id="PTHR11002">
    <property type="entry name" value="CARBONIC ANHYDRASE"/>
    <property type="match status" value="1"/>
</dbReference>
<keyword evidence="6 9" id="KW-0456">Lyase</keyword>
<dbReference type="PANTHER" id="PTHR11002:SF76">
    <property type="entry name" value="CARBONIC ANHYDRASE"/>
    <property type="match status" value="1"/>
</dbReference>
<evidence type="ECO:0000313" key="11">
    <source>
        <dbReference type="EMBL" id="GAQ86508.1"/>
    </source>
</evidence>
<dbReference type="GO" id="GO:0015976">
    <property type="term" value="P:carbon utilization"/>
    <property type="evidence" value="ECO:0007669"/>
    <property type="project" value="InterPro"/>
</dbReference>
<dbReference type="OMA" id="MVPPYEK"/>
<dbReference type="PROSITE" id="PS00705">
    <property type="entry name" value="PROK_CO2_ANHYDRASE_2"/>
    <property type="match status" value="1"/>
</dbReference>
<accession>A0A1Y1IEH4</accession>
<dbReference type="AlphaFoldDB" id="A0A1Y1IEH4"/>
<dbReference type="InterPro" id="IPR015892">
    <property type="entry name" value="Carbonic_anhydrase_CS"/>
</dbReference>
<comment type="similarity">
    <text evidence="2 9">Belongs to the beta-class carbonic anhydrase family.</text>
</comment>
<keyword evidence="4 8" id="KW-0479">Metal-binding</keyword>
<comment type="cofactor">
    <cofactor evidence="8">
        <name>Zn(2+)</name>
        <dbReference type="ChEBI" id="CHEBI:29105"/>
    </cofactor>
    <text evidence="8">Binds 1 zinc ion per subunit.</text>
</comment>
<dbReference type="GO" id="GO:0004089">
    <property type="term" value="F:carbonate dehydratase activity"/>
    <property type="evidence" value="ECO:0007669"/>
    <property type="project" value="UniProtKB-UniRule"/>
</dbReference>
<dbReference type="CDD" id="cd00884">
    <property type="entry name" value="beta_CA_cladeB"/>
    <property type="match status" value="1"/>
</dbReference>
<evidence type="ECO:0000256" key="4">
    <source>
        <dbReference type="ARBA" id="ARBA00022723"/>
    </source>
</evidence>
<reference evidence="11 12" key="1">
    <citation type="journal article" date="2014" name="Nat. Commun.">
        <title>Klebsormidium flaccidum genome reveals primary factors for plant terrestrial adaptation.</title>
        <authorList>
            <person name="Hori K."/>
            <person name="Maruyama F."/>
            <person name="Fujisawa T."/>
            <person name="Togashi T."/>
            <person name="Yamamoto N."/>
            <person name="Seo M."/>
            <person name="Sato S."/>
            <person name="Yamada T."/>
            <person name="Mori H."/>
            <person name="Tajima N."/>
            <person name="Moriyama T."/>
            <person name="Ikeuchi M."/>
            <person name="Watanabe M."/>
            <person name="Wada H."/>
            <person name="Kobayashi K."/>
            <person name="Saito M."/>
            <person name="Masuda T."/>
            <person name="Sasaki-Sekimoto Y."/>
            <person name="Mashiguchi K."/>
            <person name="Awai K."/>
            <person name="Shimojima M."/>
            <person name="Masuda S."/>
            <person name="Iwai M."/>
            <person name="Nobusawa T."/>
            <person name="Narise T."/>
            <person name="Kondo S."/>
            <person name="Saito H."/>
            <person name="Sato R."/>
            <person name="Murakawa M."/>
            <person name="Ihara Y."/>
            <person name="Oshima-Yamada Y."/>
            <person name="Ohtaka K."/>
            <person name="Satoh M."/>
            <person name="Sonobe K."/>
            <person name="Ishii M."/>
            <person name="Ohtani R."/>
            <person name="Kanamori-Sato M."/>
            <person name="Honoki R."/>
            <person name="Miyazaki D."/>
            <person name="Mochizuki H."/>
            <person name="Umetsu J."/>
            <person name="Higashi K."/>
            <person name="Shibata D."/>
            <person name="Kamiya Y."/>
            <person name="Sato N."/>
            <person name="Nakamura Y."/>
            <person name="Tabata S."/>
            <person name="Ida S."/>
            <person name="Kurokawa K."/>
            <person name="Ohta H."/>
        </authorList>
    </citation>
    <scope>NUCLEOTIDE SEQUENCE [LARGE SCALE GENOMIC DNA]</scope>
    <source>
        <strain evidence="11 12">NIES-2285</strain>
    </source>
</reference>
<evidence type="ECO:0000256" key="7">
    <source>
        <dbReference type="ARBA" id="ARBA00048348"/>
    </source>
</evidence>
<dbReference type="Proteomes" id="UP000054558">
    <property type="component" value="Unassembled WGS sequence"/>
</dbReference>
<dbReference type="Gene3D" id="3.40.1050.10">
    <property type="entry name" value="Carbonic anhydrase"/>
    <property type="match status" value="1"/>
</dbReference>
<evidence type="ECO:0000313" key="12">
    <source>
        <dbReference type="Proteomes" id="UP000054558"/>
    </source>
</evidence>
<dbReference type="Pfam" id="PF00484">
    <property type="entry name" value="Pro_CA"/>
    <property type="match status" value="1"/>
</dbReference>
<feature type="compositionally biased region" description="Low complexity" evidence="10">
    <location>
        <begin position="89"/>
        <end position="101"/>
    </location>
</feature>
<feature type="binding site" evidence="8">
    <location>
        <position position="216"/>
    </location>
    <ligand>
        <name>Zn(2+)</name>
        <dbReference type="ChEBI" id="CHEBI:29105"/>
    </ligand>
</feature>
<comment type="catalytic activity">
    <reaction evidence="7 9">
        <text>hydrogencarbonate + H(+) = CO2 + H2O</text>
        <dbReference type="Rhea" id="RHEA:10748"/>
        <dbReference type="ChEBI" id="CHEBI:15377"/>
        <dbReference type="ChEBI" id="CHEBI:15378"/>
        <dbReference type="ChEBI" id="CHEBI:16526"/>
        <dbReference type="ChEBI" id="CHEBI:17544"/>
        <dbReference type="EC" id="4.2.1.1"/>
    </reaction>
</comment>
<dbReference type="InterPro" id="IPR045066">
    <property type="entry name" value="Beta_CA_cladeB"/>
</dbReference>
<gene>
    <name evidence="11" type="ORF">KFL_002930050</name>
</gene>
<dbReference type="GO" id="GO:0008270">
    <property type="term" value="F:zinc ion binding"/>
    <property type="evidence" value="ECO:0007669"/>
    <property type="project" value="UniProtKB-UniRule"/>
</dbReference>
<evidence type="ECO:0000256" key="8">
    <source>
        <dbReference type="PIRSR" id="PIRSR601765-1"/>
    </source>
</evidence>
<dbReference type="InterPro" id="IPR001765">
    <property type="entry name" value="Carbonic_anhydrase"/>
</dbReference>
<name>A0A1Y1IEH4_KLENI</name>
<feature type="binding site" evidence="8">
    <location>
        <position position="151"/>
    </location>
    <ligand>
        <name>Zn(2+)</name>
        <dbReference type="ChEBI" id="CHEBI:29105"/>
    </ligand>
</feature>
<dbReference type="OrthoDB" id="10248475at2759"/>
<feature type="binding site" evidence="8">
    <location>
        <position position="153"/>
    </location>
    <ligand>
        <name>Zn(2+)</name>
        <dbReference type="ChEBI" id="CHEBI:29105"/>
    </ligand>
</feature>
<evidence type="ECO:0000256" key="3">
    <source>
        <dbReference type="ARBA" id="ARBA00012925"/>
    </source>
</evidence>
<comment type="function">
    <text evidence="1 9">Reversible hydration of carbon dioxide.</text>
</comment>
<dbReference type="EMBL" id="DF237242">
    <property type="protein sequence ID" value="GAQ86508.1"/>
    <property type="molecule type" value="Genomic_DNA"/>
</dbReference>
<evidence type="ECO:0000256" key="9">
    <source>
        <dbReference type="RuleBase" id="RU003956"/>
    </source>
</evidence>
<dbReference type="FunFam" id="3.40.1050.10:FF:000003">
    <property type="entry name" value="Carbonic anhydrase"/>
    <property type="match status" value="1"/>
</dbReference>
<keyword evidence="12" id="KW-1185">Reference proteome</keyword>
<proteinExistence type="inferred from homology"/>
<evidence type="ECO:0000256" key="10">
    <source>
        <dbReference type="SAM" id="MobiDB-lite"/>
    </source>
</evidence>
<keyword evidence="5 8" id="KW-0862">Zinc</keyword>
<dbReference type="EC" id="4.2.1.1" evidence="3 9"/>
<feature type="binding site" evidence="8">
    <location>
        <position position="213"/>
    </location>
    <ligand>
        <name>Zn(2+)</name>
        <dbReference type="ChEBI" id="CHEBI:29105"/>
    </ligand>
</feature>
<organism evidence="11 12">
    <name type="scientific">Klebsormidium nitens</name>
    <name type="common">Green alga</name>
    <name type="synonym">Ulothrix nitens</name>
    <dbReference type="NCBI Taxonomy" id="105231"/>
    <lineage>
        <taxon>Eukaryota</taxon>
        <taxon>Viridiplantae</taxon>
        <taxon>Streptophyta</taxon>
        <taxon>Klebsormidiophyceae</taxon>
        <taxon>Klebsormidiales</taxon>
        <taxon>Klebsormidiaceae</taxon>
        <taxon>Klebsormidium</taxon>
    </lineage>
</organism>
<evidence type="ECO:0000256" key="5">
    <source>
        <dbReference type="ARBA" id="ARBA00022833"/>
    </source>
</evidence>
<sequence length="325" mass="35650">MAAAHVTGSLLASGVNTHERPSKVAGLSGVATIGEAQFKLLSLVGRKPELKGVVAAKLAALADELEMTLSLDTEKSDNNISPRGPLDHLPLTTTTTPGSGPSERKHEADSNPVDDLKKRFLDFKINYYLKQPQFVEPLKTGQSPKILFIACCDSRVTPEYITKARPGELFVLRNIANLVPPMEVAGKLHYGTSAAIEYAVLHLKVEHIIVNGHRACGGIQALMTQKRGGKTTDTGSKSFIGDWMDVARPAKTKTLEQCGHHDLQTQLRFCEKESVNNSLRNLLTFPWVKQAVDAKRLQLHGWYYDFVEGALSTWKPNTPGMELLT</sequence>
<evidence type="ECO:0000256" key="6">
    <source>
        <dbReference type="ARBA" id="ARBA00023239"/>
    </source>
</evidence>
<feature type="region of interest" description="Disordered" evidence="10">
    <location>
        <begin position="73"/>
        <end position="111"/>
    </location>
</feature>
<evidence type="ECO:0000256" key="1">
    <source>
        <dbReference type="ARBA" id="ARBA00002904"/>
    </source>
</evidence>
<dbReference type="SUPFAM" id="SSF53056">
    <property type="entry name" value="beta-carbonic anhydrase, cab"/>
    <property type="match status" value="1"/>
</dbReference>